<dbReference type="PANTHER" id="PTHR10438:SF468">
    <property type="entry name" value="THIOREDOXIN-1-RELATED"/>
    <property type="match status" value="1"/>
</dbReference>
<sequence>MATPPGSTSASLVLPCPTKERFQEILKDNNDKLVVVEFAASWCGYCKLIGPAVDEFAEKNKDVVVFVKVDWDEMKGLTREYGVRGFPTFILLKKGKKVAKIVGAKTDELNKQIQKYKG</sequence>
<evidence type="ECO:0000313" key="7">
    <source>
        <dbReference type="Proteomes" id="UP000325577"/>
    </source>
</evidence>
<dbReference type="OrthoDB" id="2121326at2759"/>
<dbReference type="EMBL" id="CM018044">
    <property type="protein sequence ID" value="KAA8529479.1"/>
    <property type="molecule type" value="Genomic_DNA"/>
</dbReference>
<feature type="domain" description="Thioredoxin" evidence="5">
    <location>
        <begin position="3"/>
        <end position="118"/>
    </location>
</feature>
<evidence type="ECO:0000256" key="1">
    <source>
        <dbReference type="ARBA" id="ARBA00023157"/>
    </source>
</evidence>
<keyword evidence="4" id="KW-0676">Redox-active center</keyword>
<dbReference type="InterPro" id="IPR050620">
    <property type="entry name" value="Thioredoxin_H-type-like"/>
</dbReference>
<feature type="disulfide bond" description="Redox-active" evidence="4">
    <location>
        <begin position="43"/>
        <end position="46"/>
    </location>
</feature>
<dbReference type="AlphaFoldDB" id="A0A5J5AGY6"/>
<evidence type="ECO:0000256" key="4">
    <source>
        <dbReference type="PIRSR" id="PIRSR000077-4"/>
    </source>
</evidence>
<dbReference type="PANTHER" id="PTHR10438">
    <property type="entry name" value="THIOREDOXIN"/>
    <property type="match status" value="1"/>
</dbReference>
<evidence type="ECO:0000259" key="5">
    <source>
        <dbReference type="PROSITE" id="PS51352"/>
    </source>
</evidence>
<dbReference type="CDD" id="cd02947">
    <property type="entry name" value="TRX_family"/>
    <property type="match status" value="1"/>
</dbReference>
<organism evidence="6 7">
    <name type="scientific">Nyssa sinensis</name>
    <dbReference type="NCBI Taxonomy" id="561372"/>
    <lineage>
        <taxon>Eukaryota</taxon>
        <taxon>Viridiplantae</taxon>
        <taxon>Streptophyta</taxon>
        <taxon>Embryophyta</taxon>
        <taxon>Tracheophyta</taxon>
        <taxon>Spermatophyta</taxon>
        <taxon>Magnoliopsida</taxon>
        <taxon>eudicotyledons</taxon>
        <taxon>Gunneridae</taxon>
        <taxon>Pentapetalae</taxon>
        <taxon>asterids</taxon>
        <taxon>Cornales</taxon>
        <taxon>Nyssaceae</taxon>
        <taxon>Nyssa</taxon>
    </lineage>
</organism>
<dbReference type="SUPFAM" id="SSF52833">
    <property type="entry name" value="Thioredoxin-like"/>
    <property type="match status" value="1"/>
</dbReference>
<dbReference type="InterPro" id="IPR036249">
    <property type="entry name" value="Thioredoxin-like_sf"/>
</dbReference>
<evidence type="ECO:0000256" key="2">
    <source>
        <dbReference type="ARBA" id="ARBA00038353"/>
    </source>
</evidence>
<keyword evidence="1 4" id="KW-1015">Disulfide bond</keyword>
<dbReference type="PIRSF" id="PIRSF000077">
    <property type="entry name" value="Thioredoxin"/>
    <property type="match status" value="1"/>
</dbReference>
<dbReference type="Proteomes" id="UP000325577">
    <property type="component" value="Linkage Group LG20"/>
</dbReference>
<keyword evidence="7" id="KW-1185">Reference proteome</keyword>
<accession>A0A5J5AGY6</accession>
<dbReference type="Pfam" id="PF00085">
    <property type="entry name" value="Thioredoxin"/>
    <property type="match status" value="1"/>
</dbReference>
<comment type="similarity">
    <text evidence="2">Belongs to the thioredoxin family. Plant H-type subfamily.</text>
</comment>
<evidence type="ECO:0000256" key="3">
    <source>
        <dbReference type="PIRNR" id="PIRNR000077"/>
    </source>
</evidence>
<dbReference type="PRINTS" id="PR00421">
    <property type="entry name" value="THIOREDOXIN"/>
</dbReference>
<reference evidence="6 7" key="1">
    <citation type="submission" date="2019-09" db="EMBL/GenBank/DDBJ databases">
        <title>A chromosome-level genome assembly of the Chinese tupelo Nyssa sinensis.</title>
        <authorList>
            <person name="Yang X."/>
            <person name="Kang M."/>
            <person name="Yang Y."/>
            <person name="Xiong H."/>
            <person name="Wang M."/>
            <person name="Zhang Z."/>
            <person name="Wang Z."/>
            <person name="Wu H."/>
            <person name="Ma T."/>
            <person name="Liu J."/>
            <person name="Xi Z."/>
        </authorList>
    </citation>
    <scope>NUCLEOTIDE SEQUENCE [LARGE SCALE GENOMIC DNA]</scope>
    <source>
        <strain evidence="6">J267</strain>
        <tissue evidence="6">Leaf</tissue>
    </source>
</reference>
<dbReference type="GO" id="GO:0015035">
    <property type="term" value="F:protein-disulfide reductase activity"/>
    <property type="evidence" value="ECO:0007669"/>
    <property type="project" value="InterPro"/>
</dbReference>
<name>A0A5J5AGY6_9ASTE</name>
<gene>
    <name evidence="6" type="ORF">F0562_033722</name>
</gene>
<dbReference type="InterPro" id="IPR013766">
    <property type="entry name" value="Thioredoxin_domain"/>
</dbReference>
<dbReference type="PROSITE" id="PS51352">
    <property type="entry name" value="THIOREDOXIN_2"/>
    <property type="match status" value="1"/>
</dbReference>
<proteinExistence type="inferred from homology"/>
<protein>
    <recommendedName>
        <fullName evidence="3">Thioredoxin</fullName>
    </recommendedName>
</protein>
<dbReference type="Gene3D" id="3.40.30.10">
    <property type="entry name" value="Glutaredoxin"/>
    <property type="match status" value="1"/>
</dbReference>
<evidence type="ECO:0000313" key="6">
    <source>
        <dbReference type="EMBL" id="KAA8529479.1"/>
    </source>
</evidence>
<dbReference type="InterPro" id="IPR005746">
    <property type="entry name" value="Thioredoxin"/>
</dbReference>